<dbReference type="InterPro" id="IPR029016">
    <property type="entry name" value="GAF-like_dom_sf"/>
</dbReference>
<protein>
    <submittedName>
        <fullName evidence="4">EAL domain-containing protein</fullName>
    </submittedName>
</protein>
<proteinExistence type="predicted"/>
<dbReference type="SMART" id="SM00267">
    <property type="entry name" value="GGDEF"/>
    <property type="match status" value="1"/>
</dbReference>
<dbReference type="EMBL" id="RIBS01000004">
    <property type="protein sequence ID" value="RNF83656.1"/>
    <property type="molecule type" value="Genomic_DNA"/>
</dbReference>
<comment type="cofactor">
    <cofactor evidence="1">
        <name>Mg(2+)</name>
        <dbReference type="ChEBI" id="CHEBI:18420"/>
    </cofactor>
</comment>
<dbReference type="SUPFAM" id="SSF141868">
    <property type="entry name" value="EAL domain-like"/>
    <property type="match status" value="1"/>
</dbReference>
<keyword evidence="5" id="KW-1185">Reference proteome</keyword>
<dbReference type="Pfam" id="PF00563">
    <property type="entry name" value="EAL"/>
    <property type="match status" value="1"/>
</dbReference>
<accession>A0A3M8SW20</accession>
<evidence type="ECO:0000259" key="2">
    <source>
        <dbReference type="PROSITE" id="PS50883"/>
    </source>
</evidence>
<dbReference type="AlphaFoldDB" id="A0A3M8SW20"/>
<feature type="domain" description="GGDEF" evidence="3">
    <location>
        <begin position="582"/>
        <end position="715"/>
    </location>
</feature>
<dbReference type="FunFam" id="3.30.70.270:FF:000001">
    <property type="entry name" value="Diguanylate cyclase domain protein"/>
    <property type="match status" value="1"/>
</dbReference>
<comment type="caution">
    <text evidence="4">The sequence shown here is derived from an EMBL/GenBank/DDBJ whole genome shotgun (WGS) entry which is preliminary data.</text>
</comment>
<dbReference type="SMART" id="SM00052">
    <property type="entry name" value="EAL"/>
    <property type="match status" value="1"/>
</dbReference>
<name>A0A3M8SW20_9GAMM</name>
<dbReference type="InterPro" id="IPR001633">
    <property type="entry name" value="EAL_dom"/>
</dbReference>
<dbReference type="CDD" id="cd01949">
    <property type="entry name" value="GGDEF"/>
    <property type="match status" value="1"/>
</dbReference>
<dbReference type="PROSITE" id="PS50883">
    <property type="entry name" value="EAL"/>
    <property type="match status" value="1"/>
</dbReference>
<organism evidence="4 5">
    <name type="scientific">Montanilutibacter psychrotolerans</name>
    <dbReference type="NCBI Taxonomy" id="1327343"/>
    <lineage>
        <taxon>Bacteria</taxon>
        <taxon>Pseudomonadati</taxon>
        <taxon>Pseudomonadota</taxon>
        <taxon>Gammaproteobacteria</taxon>
        <taxon>Lysobacterales</taxon>
        <taxon>Lysobacteraceae</taxon>
        <taxon>Montanilutibacter</taxon>
    </lineage>
</organism>
<dbReference type="InterPro" id="IPR035919">
    <property type="entry name" value="EAL_sf"/>
</dbReference>
<evidence type="ECO:0000256" key="1">
    <source>
        <dbReference type="ARBA" id="ARBA00001946"/>
    </source>
</evidence>
<dbReference type="InterPro" id="IPR003018">
    <property type="entry name" value="GAF"/>
</dbReference>
<evidence type="ECO:0000313" key="4">
    <source>
        <dbReference type="EMBL" id="RNF83656.1"/>
    </source>
</evidence>
<gene>
    <name evidence="4" type="ORF">EER27_09740</name>
</gene>
<dbReference type="Gene3D" id="3.30.450.40">
    <property type="match status" value="2"/>
</dbReference>
<sequence length="970" mass="107490">MPAADVSALAWMMPLLEAVTPQAVAQAVNAALHGLPGFRGMSMLWGLDAREAPSIEPPQSIAQGHLVDDIELAREALGDEVPRLLHGSRPRLAIPLPRSEAVVLVDLDSPRHVQPFLDGAAGRLHVIDQRLRSALEIVALHGTMARLEHSEQVQRALFAISDLAGSDRDMPDLLKGIHAIVGTLMYAENFFIVGLDAEHDMIRFLYFVDVEDPLPEDVRFSEREGTLTWYLLHDGKALRGDSEQLARQASGPVRNVGTDSYDWLGVPMVRDGEVRGAVVVQSYQPGIAYSAEDEALLEFVGSHILTALDRKRNQDDLERSVQQRTLELADANRGLQLEVVERKRAERLQAALFQIAQLATADITEEAFYGSIHDVVGKLLNAKNFFIALLSDDHRQLAFPYFVDELQTNHPARPLGRSLSEYVLRHARPLLVDDRKQVEALIEQGEIEIAPDTTGPAAKSWLGVPLVLGEEAFGLVAVQSYEPSIVYGPADQELLGFVASQIANSLNRRHAAQIQQQAYAHLEERVQERTHELRKEIHERERIQDQLEHEVLHDALTGLPNRSHLRGRIERVLARLRESPHRRCGLLYLDVDRFKVINDSLGHLAGDEVLKEVARRLQECVREPDLVARLSGDEFAILLEDVDVPATAIKVAQRVLDAIGVPMQIAGKTLEPSASVGIAVGNDHYHNADELLRDADTALYRAKATGRKRYELFDETLQRSAIDVLAMEGELREALQNDRFVPHFQPIVRLDDGGLVGHEALLRWVHPVRGLLGPPDFLQVAEDSGSIEAIDWRMFELSCTLATRFPEDTYMSINVAPRHFRGDDFDVRLLAVVRDSGLAPSRLLIEVTEGSLLDNPVRVRATLDRLQAQGVGAALDDFGTGYSSLSYLHTFPLRMLKIDRTFVAALGEEGKDNSALVIAAVLALARALGMGVVAEGIESTEQRQALLALGCEFGQGHLFGRPAPIEHWLD</sequence>
<dbReference type="NCBIfam" id="TIGR00254">
    <property type="entry name" value="GGDEF"/>
    <property type="match status" value="1"/>
</dbReference>
<dbReference type="GO" id="GO:0003824">
    <property type="term" value="F:catalytic activity"/>
    <property type="evidence" value="ECO:0007669"/>
    <property type="project" value="UniProtKB-ARBA"/>
</dbReference>
<dbReference type="SUPFAM" id="SSF55073">
    <property type="entry name" value="Nucleotide cyclase"/>
    <property type="match status" value="1"/>
</dbReference>
<feature type="domain" description="EAL" evidence="2">
    <location>
        <begin position="724"/>
        <end position="970"/>
    </location>
</feature>
<reference evidence="4 5" key="1">
    <citation type="submission" date="2018-11" db="EMBL/GenBank/DDBJ databases">
        <title>Lysobacter cryohumiis sp. nov., isolated from soil in the Tianshan Mountains, Xinjiang, China.</title>
        <authorList>
            <person name="Luo Y."/>
            <person name="Sheng H."/>
        </authorList>
    </citation>
    <scope>NUCLEOTIDE SEQUENCE [LARGE SCALE GENOMIC DNA]</scope>
    <source>
        <strain evidence="4 5">ZS60</strain>
    </source>
</reference>
<dbReference type="Gene3D" id="3.30.70.270">
    <property type="match status" value="1"/>
</dbReference>
<dbReference type="Pfam" id="PF13185">
    <property type="entry name" value="GAF_2"/>
    <property type="match status" value="2"/>
</dbReference>
<dbReference type="PANTHER" id="PTHR44757:SF2">
    <property type="entry name" value="BIOFILM ARCHITECTURE MAINTENANCE PROTEIN MBAA"/>
    <property type="match status" value="1"/>
</dbReference>
<dbReference type="Gene3D" id="3.20.20.450">
    <property type="entry name" value="EAL domain"/>
    <property type="match status" value="1"/>
</dbReference>
<evidence type="ECO:0000259" key="3">
    <source>
        <dbReference type="PROSITE" id="PS50887"/>
    </source>
</evidence>
<dbReference type="PROSITE" id="PS50887">
    <property type="entry name" value="GGDEF"/>
    <property type="match status" value="1"/>
</dbReference>
<dbReference type="PANTHER" id="PTHR44757">
    <property type="entry name" value="DIGUANYLATE CYCLASE DGCP"/>
    <property type="match status" value="1"/>
</dbReference>
<dbReference type="Pfam" id="PF00990">
    <property type="entry name" value="GGDEF"/>
    <property type="match status" value="1"/>
</dbReference>
<dbReference type="CDD" id="cd01948">
    <property type="entry name" value="EAL"/>
    <property type="match status" value="1"/>
</dbReference>
<dbReference type="InterPro" id="IPR029787">
    <property type="entry name" value="Nucleotide_cyclase"/>
</dbReference>
<dbReference type="SUPFAM" id="SSF55781">
    <property type="entry name" value="GAF domain-like"/>
    <property type="match status" value="2"/>
</dbReference>
<evidence type="ECO:0000313" key="5">
    <source>
        <dbReference type="Proteomes" id="UP000267049"/>
    </source>
</evidence>
<dbReference type="SMART" id="SM00065">
    <property type="entry name" value="GAF"/>
    <property type="match status" value="1"/>
</dbReference>
<dbReference type="InterPro" id="IPR043128">
    <property type="entry name" value="Rev_trsase/Diguanyl_cyclase"/>
</dbReference>
<dbReference type="InterPro" id="IPR052155">
    <property type="entry name" value="Biofilm_reg_signaling"/>
</dbReference>
<dbReference type="InterPro" id="IPR000160">
    <property type="entry name" value="GGDEF_dom"/>
</dbReference>
<dbReference type="Proteomes" id="UP000267049">
    <property type="component" value="Unassembled WGS sequence"/>
</dbReference>
<dbReference type="OrthoDB" id="9804951at2"/>